<organism evidence="3 4">
    <name type="scientific">PS1 clade bacterium</name>
    <dbReference type="NCBI Taxonomy" id="2175152"/>
    <lineage>
        <taxon>Bacteria</taxon>
        <taxon>Pseudomonadati</taxon>
        <taxon>Pseudomonadota</taxon>
        <taxon>Alphaproteobacteria</taxon>
        <taxon>PS1 clade</taxon>
    </lineage>
</organism>
<dbReference type="InterPro" id="IPR000380">
    <property type="entry name" value="Topo_IA"/>
</dbReference>
<dbReference type="SUPFAM" id="SSF57783">
    <property type="entry name" value="Zinc beta-ribbon"/>
    <property type="match status" value="1"/>
</dbReference>
<reference evidence="3" key="1">
    <citation type="submission" date="2020-10" db="EMBL/GenBank/DDBJ databases">
        <title>Microbiome of the Black Sea water column analyzed by genome centric metagenomics.</title>
        <authorList>
            <person name="Cabello-Yeves P.J."/>
            <person name="Callieri C."/>
            <person name="Picazo A."/>
            <person name="Mehrshad M."/>
            <person name="Haro-Moreno J.M."/>
            <person name="Roda-Garcia J."/>
            <person name="Dzembekova N."/>
            <person name="Slabakova V."/>
            <person name="Slabakova N."/>
            <person name="Moncheva S."/>
            <person name="Rodriguez-Valera F."/>
        </authorList>
    </citation>
    <scope>NUCLEOTIDE SEQUENCE</scope>
    <source>
        <strain evidence="3">BS307-5m-G5</strain>
    </source>
</reference>
<dbReference type="GO" id="GO:0006265">
    <property type="term" value="P:DNA topological change"/>
    <property type="evidence" value="ECO:0007669"/>
    <property type="project" value="InterPro"/>
</dbReference>
<dbReference type="Gene3D" id="3.30.65.10">
    <property type="entry name" value="Bacterial Topoisomerase I, domain 1"/>
    <property type="match status" value="1"/>
</dbReference>
<dbReference type="GO" id="GO:0005694">
    <property type="term" value="C:chromosome"/>
    <property type="evidence" value="ECO:0007669"/>
    <property type="project" value="InterPro"/>
</dbReference>
<name>A0A937HHC4_9PROT</name>
<dbReference type="InterPro" id="IPR013498">
    <property type="entry name" value="Topo_IA_Znf"/>
</dbReference>
<dbReference type="GO" id="GO:0003677">
    <property type="term" value="F:DNA binding"/>
    <property type="evidence" value="ECO:0007669"/>
    <property type="project" value="UniProtKB-KW"/>
</dbReference>
<feature type="region of interest" description="Disordered" evidence="1">
    <location>
        <begin position="75"/>
        <end position="97"/>
    </location>
</feature>
<dbReference type="Proteomes" id="UP000785783">
    <property type="component" value="Unassembled WGS sequence"/>
</dbReference>
<dbReference type="EMBL" id="JADHOK010000026">
    <property type="protein sequence ID" value="MBL6761672.1"/>
    <property type="molecule type" value="Genomic_DNA"/>
</dbReference>
<dbReference type="InterPro" id="IPR025589">
    <property type="entry name" value="Toprim_C_rpt"/>
</dbReference>
<evidence type="ECO:0000313" key="4">
    <source>
        <dbReference type="Proteomes" id="UP000785783"/>
    </source>
</evidence>
<dbReference type="AlphaFoldDB" id="A0A937HHC4"/>
<evidence type="ECO:0000259" key="2">
    <source>
        <dbReference type="Pfam" id="PF01396"/>
    </source>
</evidence>
<feature type="compositionally biased region" description="Basic and acidic residues" evidence="1">
    <location>
        <begin position="184"/>
        <end position="198"/>
    </location>
</feature>
<dbReference type="PANTHER" id="PTHR42785">
    <property type="entry name" value="DNA TOPOISOMERASE, TYPE IA, CORE"/>
    <property type="match status" value="1"/>
</dbReference>
<dbReference type="Pfam" id="PF01396">
    <property type="entry name" value="Zn_ribbon_Top1"/>
    <property type="match status" value="1"/>
</dbReference>
<dbReference type="PANTHER" id="PTHR42785:SF1">
    <property type="entry name" value="DNA TOPOISOMERASE"/>
    <property type="match status" value="1"/>
</dbReference>
<keyword evidence="3" id="KW-0238">DNA-binding</keyword>
<dbReference type="Pfam" id="PF13368">
    <property type="entry name" value="Toprim_C_rpt"/>
    <property type="match status" value="3"/>
</dbReference>
<protein>
    <submittedName>
        <fullName evidence="3">Topoisomerase DNA-binding C4 zinc finger domain-containing protein</fullName>
    </submittedName>
</protein>
<comment type="caution">
    <text evidence="3">The sequence shown here is derived from an EMBL/GenBank/DDBJ whole genome shotgun (WGS) entry which is preliminary data.</text>
</comment>
<feature type="region of interest" description="Disordered" evidence="1">
    <location>
        <begin position="169"/>
        <end position="198"/>
    </location>
</feature>
<feature type="non-terminal residue" evidence="3">
    <location>
        <position position="1"/>
    </location>
</feature>
<evidence type="ECO:0000313" key="3">
    <source>
        <dbReference type="EMBL" id="MBL6761672.1"/>
    </source>
</evidence>
<dbReference type="GO" id="GO:0003917">
    <property type="term" value="F:DNA topoisomerase type I (single strand cut, ATP-independent) activity"/>
    <property type="evidence" value="ECO:0007669"/>
    <property type="project" value="InterPro"/>
</dbReference>
<feature type="domain" description="DNA topoisomerase type IA zn finger" evidence="2">
    <location>
        <begin position="3"/>
        <end position="37"/>
    </location>
</feature>
<proteinExistence type="predicted"/>
<accession>A0A937HHC4</accession>
<sequence>PRVCPKCSEGELSLKTGRYGAFVGCTRYPDCRFTRPFAGEQAEQGDIERILGQDPETGFDVHVKNSRFGPYIQLGDAGDMPAEKGEKPKRAGIPKGKTPAEMELDYALKLLSLPRNIGPHPETGDDIMADIGRYGPYIKAGKQSASLESPDEVFEIGVNRAVTVLAERKAKGPAQRRGGSVIKDLGEHPDDKKPIRVMDGRFGPYVKYEKVNATIPKDENPEDISLERGLELIAARIAKGPAKKRKKAAPKKKSA</sequence>
<evidence type="ECO:0000256" key="1">
    <source>
        <dbReference type="SAM" id="MobiDB-lite"/>
    </source>
</evidence>
<gene>
    <name evidence="3" type="ORF">ISQ19_03135</name>
</gene>